<feature type="compositionally biased region" description="Polar residues" evidence="5">
    <location>
        <begin position="26"/>
        <end position="40"/>
    </location>
</feature>
<feature type="region of interest" description="Disordered" evidence="5">
    <location>
        <begin position="1079"/>
        <end position="1252"/>
    </location>
</feature>
<dbReference type="PANTHER" id="PTHR23270">
    <property type="entry name" value="PROGRAMMED CELL DEATH PROTEIN 11 PRE-RRNA PROCESSING PROTEIN RRP5"/>
    <property type="match status" value="1"/>
</dbReference>
<feature type="compositionally biased region" description="Acidic residues" evidence="5">
    <location>
        <begin position="1205"/>
        <end position="1224"/>
    </location>
</feature>
<dbReference type="Pfam" id="PF23459">
    <property type="entry name" value="S1_RRP5"/>
    <property type="match status" value="1"/>
</dbReference>
<dbReference type="PROSITE" id="PS50126">
    <property type="entry name" value="S1"/>
    <property type="match status" value="8"/>
</dbReference>
<dbReference type="InterPro" id="IPR057302">
    <property type="entry name" value="Rrp5_S1"/>
</dbReference>
<feature type="domain" description="S1 motif" evidence="6">
    <location>
        <begin position="624"/>
        <end position="693"/>
    </location>
</feature>
<keyword evidence="4" id="KW-0539">Nucleus</keyword>
<dbReference type="CDD" id="cd05697">
    <property type="entry name" value="S1_Rrp5_repeat_hs5"/>
    <property type="match status" value="1"/>
</dbReference>
<keyword evidence="2" id="KW-0698">rRNA processing</keyword>
<evidence type="ECO:0000256" key="1">
    <source>
        <dbReference type="ARBA" id="ARBA00004604"/>
    </source>
</evidence>
<feature type="compositionally biased region" description="Acidic residues" evidence="5">
    <location>
        <begin position="1079"/>
        <end position="1110"/>
    </location>
</feature>
<feature type="domain" description="S1 motif" evidence="6">
    <location>
        <begin position="903"/>
        <end position="972"/>
    </location>
</feature>
<feature type="compositionally biased region" description="Basic and acidic residues" evidence="5">
    <location>
        <begin position="101"/>
        <end position="112"/>
    </location>
</feature>
<dbReference type="InterPro" id="IPR008847">
    <property type="entry name" value="Suf"/>
</dbReference>
<dbReference type="InterPro" id="IPR011990">
    <property type="entry name" value="TPR-like_helical_dom_sf"/>
</dbReference>
<dbReference type="InterPro" id="IPR003107">
    <property type="entry name" value="HAT"/>
</dbReference>
<dbReference type="EMBL" id="JABELV010000048">
    <property type="protein sequence ID" value="KAG7558235.1"/>
    <property type="molecule type" value="Genomic_DNA"/>
</dbReference>
<feature type="compositionally biased region" description="Basic and acidic residues" evidence="5">
    <location>
        <begin position="173"/>
        <end position="185"/>
    </location>
</feature>
<name>A0A8K0JS63_9TREE</name>
<comment type="caution">
    <text evidence="7">The sequence shown here is derived from an EMBL/GenBank/DDBJ whole genome shotgun (WGS) entry which is preliminary data.</text>
</comment>
<dbReference type="InterPro" id="IPR012340">
    <property type="entry name" value="NA-bd_OB-fold"/>
</dbReference>
<feature type="domain" description="S1 motif" evidence="6">
    <location>
        <begin position="348"/>
        <end position="404"/>
    </location>
</feature>
<proteinExistence type="predicted"/>
<keyword evidence="8" id="KW-1185">Reference proteome</keyword>
<evidence type="ECO:0000256" key="4">
    <source>
        <dbReference type="ARBA" id="ARBA00023242"/>
    </source>
</evidence>
<feature type="compositionally biased region" description="Low complexity" evidence="5">
    <location>
        <begin position="1180"/>
        <end position="1189"/>
    </location>
</feature>
<evidence type="ECO:0000259" key="6">
    <source>
        <dbReference type="PROSITE" id="PS50126"/>
    </source>
</evidence>
<keyword evidence="3" id="KW-0677">Repeat</keyword>
<organism evidence="7 8">
    <name type="scientific">Filobasidium floriforme</name>
    <dbReference type="NCBI Taxonomy" id="5210"/>
    <lineage>
        <taxon>Eukaryota</taxon>
        <taxon>Fungi</taxon>
        <taxon>Dikarya</taxon>
        <taxon>Basidiomycota</taxon>
        <taxon>Agaricomycotina</taxon>
        <taxon>Tremellomycetes</taxon>
        <taxon>Filobasidiales</taxon>
        <taxon>Filobasidiaceae</taxon>
        <taxon>Filobasidium</taxon>
    </lineage>
</organism>
<dbReference type="SMART" id="SM00386">
    <property type="entry name" value="HAT"/>
    <property type="match status" value="5"/>
</dbReference>
<evidence type="ECO:0000256" key="3">
    <source>
        <dbReference type="ARBA" id="ARBA00022737"/>
    </source>
</evidence>
<feature type="region of interest" description="Disordered" evidence="5">
    <location>
        <begin position="173"/>
        <end position="197"/>
    </location>
</feature>
<evidence type="ECO:0000256" key="5">
    <source>
        <dbReference type="SAM" id="MobiDB-lite"/>
    </source>
</evidence>
<dbReference type="Gene3D" id="1.25.40.10">
    <property type="entry name" value="Tetratricopeptide repeat domain"/>
    <property type="match status" value="2"/>
</dbReference>
<sequence>MAGLKRQSEGAGGAARGTKRPRDEPSTSTKTTDKPASSQPRPVFTSALMADEGDFPRGGGTTLTPLEYKEVRDEGRKEAEKDVEAERKKRRLTQNSRKKGKPVDGGKKADAKDKDAIRVEHLNYKRLTQGTKILARIHSVLNLHLILSLPNQLLAHVPITEISNSLTHLLTKDEKDSNSDISMKEEESDSDDEESSVPELHQLFRPGQYVLTTLTQSFVSESSNKAFLTLYPPSEAIRLASRLEMSLVPEKVNKEVSKLDVVKGFRVTGEVKGEEDHGWIVGLGVEGIEGFLRKEDVKGVNIVVGQLLDTVVSDVQSNGRIARLTIDPVIVARTQQQEVTTITSLLPGHIISALITSVIPSTGLNLKIFGTFDSTVDLTHLPVSPSVDLEEAYKVGKKVKARIIFETVGTTDTGKVFGLSLLPHVVDGKSPVVDGEDVEQKMTIGTICEDVEVERVEKEWGLVCTTREGYRAWVHMSHVADERPASLSGTGPYRVGTKHKARVLGHSPFDGLVLLSFEPKVINQKFMLVSEVKVGEMMKGTISNLTDKALFVDVSGSVQGVVFPLHYADIKLKHPEKRFKAGQSVKCRVFSVEPEKGRVKLTLKKSLVEATETIPLGFDDVKVDMVTPGLITKVFEKGCLVELFSGIVAYVPLAEVSDAFITDLKTAVFEGKPVKVKITSVDRESQKMFASIRQALPSNLAAAAIQIDDVVSGEVVQIHQDQIVLKLLPSQRKAILALGNLAHHRGVKIAALKTSLKVGEKLDDLVVVVKSDDTGLIIVANKQKPASTETPTGLISKGINMSNLKPGQVVPARVTKKNAQGYFLSITRNVVGRLHPTDMADDFGKLPEINQGDIVKCCVIKVDAESRQLDLSTRPSRVDAAGSSGKSIILDREIESLSDLKKGQKIRGIVKNITGSGLYVSLGRNVTARVMIKEMFDDYVADWQSRFEKGQVVEGKLLSVDAKKEQVEMTLKKKASKTKEKKSSAGLADFQVDQKVDAIVRKVEDYGIFLKIDGTDISGLCHKSEIADDKKADVAQAMKSFRSGDKLKAKITAIDTEANKISFGIKPSYFDAEDFGLEKDDEENEAEASEDGDMDADEEADGDVDEDEGSAAENGFMDLQAEDDDEEEEEDDEEEEEEMDDDDEEVDDDSAAQEGESESEEEDIVMVSGNNVKPAKNGKSASATTASAALPIKGGFSWNGATTQPDEEEASDSSSDESSDEEVEDSGKTGKKRKGGHQPIKDLTGEIRTKQPESSAEFERALLASPNSSYLWIQFMSFQLALSEIEKAKDIGRRALTTIAFREEEEKLNVWMALINLENAHGTPESFDKLFKEAAQYNDAKTVYLRTASVLQQTEKLDAAAEIFKKACKKFGQDSEPWTSFAEFEFVARDDADAARALLPRSLKSLPTSEHSKTIEKFAILEFRHGDQERGKTIFEGLVDRYPKRLDIWNNYIDQVTKLGDVQSARGLIDRALDQKLTPKKAKFLFKKLIFVEDRIGDDAGKDRAKAKAREWVLSQAKEDEDDE</sequence>
<evidence type="ECO:0000313" key="7">
    <source>
        <dbReference type="EMBL" id="KAG7558235.1"/>
    </source>
</evidence>
<dbReference type="FunFam" id="2.40.50.140:FF:000155">
    <property type="entry name" value="rRNA biogenesis protein RRP5"/>
    <property type="match status" value="1"/>
</dbReference>
<dbReference type="SUPFAM" id="SSF50249">
    <property type="entry name" value="Nucleic acid-binding proteins"/>
    <property type="match status" value="7"/>
</dbReference>
<feature type="domain" description="S1 motif" evidence="6">
    <location>
        <begin position="708"/>
        <end position="782"/>
    </location>
</feature>
<dbReference type="GO" id="GO:0003723">
    <property type="term" value="F:RNA binding"/>
    <property type="evidence" value="ECO:0007669"/>
    <property type="project" value="TreeGrafter"/>
</dbReference>
<dbReference type="InterPro" id="IPR003029">
    <property type="entry name" value="S1_domain"/>
</dbReference>
<feature type="compositionally biased region" description="Basic and acidic residues" evidence="5">
    <location>
        <begin position="1239"/>
        <end position="1251"/>
    </location>
</feature>
<accession>A0A8K0JS63</accession>
<dbReference type="FunFam" id="1.25.40.10:FF:000727">
    <property type="entry name" value="Chromosome 1, whole genome shotgun sequence"/>
    <property type="match status" value="1"/>
</dbReference>
<gene>
    <name evidence="7" type="ORF">FFLO_02888</name>
</gene>
<evidence type="ECO:0000256" key="2">
    <source>
        <dbReference type="ARBA" id="ARBA00022552"/>
    </source>
</evidence>
<dbReference type="OrthoDB" id="412781at2759"/>
<feature type="compositionally biased region" description="Acidic residues" evidence="5">
    <location>
        <begin position="186"/>
        <end position="196"/>
    </location>
</feature>
<dbReference type="Pfam" id="PF00575">
    <property type="entry name" value="S1"/>
    <property type="match status" value="3"/>
</dbReference>
<feature type="domain" description="S1 motif" evidence="6">
    <location>
        <begin position="445"/>
        <end position="518"/>
    </location>
</feature>
<dbReference type="FunFam" id="2.40.50.140:FF:000103">
    <property type="entry name" value="protein RRP5 homolog"/>
    <property type="match status" value="1"/>
</dbReference>
<feature type="compositionally biased region" description="Basic residues" evidence="5">
    <location>
        <begin position="88"/>
        <end position="100"/>
    </location>
</feature>
<feature type="compositionally biased region" description="Acidic residues" evidence="5">
    <location>
        <begin position="1120"/>
        <end position="1164"/>
    </location>
</feature>
<dbReference type="Pfam" id="PF24685">
    <property type="entry name" value="OB_RRP5_4th"/>
    <property type="match status" value="1"/>
</dbReference>
<feature type="domain" description="S1 motif" evidence="6">
    <location>
        <begin position="807"/>
        <end position="874"/>
    </location>
</feature>
<dbReference type="SUPFAM" id="SSF48452">
    <property type="entry name" value="TPR-like"/>
    <property type="match status" value="2"/>
</dbReference>
<dbReference type="PANTHER" id="PTHR23270:SF10">
    <property type="entry name" value="PROTEIN RRP5 HOMOLOG"/>
    <property type="match status" value="1"/>
</dbReference>
<dbReference type="InterPro" id="IPR057301">
    <property type="entry name" value="Rrp5_OB_4th"/>
</dbReference>
<feature type="compositionally biased region" description="Basic and acidic residues" evidence="5">
    <location>
        <begin position="67"/>
        <end position="87"/>
    </location>
</feature>
<dbReference type="InterPro" id="IPR045209">
    <property type="entry name" value="Rrp5"/>
</dbReference>
<dbReference type="Pfam" id="PF05843">
    <property type="entry name" value="Suf"/>
    <property type="match status" value="1"/>
</dbReference>
<feature type="domain" description="S1 motif" evidence="6">
    <location>
        <begin position="535"/>
        <end position="604"/>
    </location>
</feature>
<feature type="region of interest" description="Disordered" evidence="5">
    <location>
        <begin position="1"/>
        <end position="112"/>
    </location>
</feature>
<dbReference type="Gene3D" id="2.40.50.140">
    <property type="entry name" value="Nucleic acid-binding proteins"/>
    <property type="match status" value="6"/>
</dbReference>
<dbReference type="SMART" id="SM00316">
    <property type="entry name" value="S1"/>
    <property type="match status" value="10"/>
</dbReference>
<comment type="subcellular location">
    <subcellularLocation>
        <location evidence="1">Nucleus</location>
        <location evidence="1">Nucleolus</location>
    </subcellularLocation>
</comment>
<dbReference type="GO" id="GO:0032040">
    <property type="term" value="C:small-subunit processome"/>
    <property type="evidence" value="ECO:0007669"/>
    <property type="project" value="TreeGrafter"/>
</dbReference>
<dbReference type="Proteomes" id="UP000812966">
    <property type="component" value="Unassembled WGS sequence"/>
</dbReference>
<reference evidence="7" key="1">
    <citation type="submission" date="2020-04" db="EMBL/GenBank/DDBJ databases">
        <title>Analysis of mating type loci in Filobasidium floriforme.</title>
        <authorList>
            <person name="Nowrousian M."/>
        </authorList>
    </citation>
    <scope>NUCLEOTIDE SEQUENCE</scope>
    <source>
        <strain evidence="7">CBS 6242</strain>
    </source>
</reference>
<protein>
    <recommendedName>
        <fullName evidence="6">S1 motif domain-containing protein</fullName>
    </recommendedName>
</protein>
<evidence type="ECO:0000313" key="8">
    <source>
        <dbReference type="Proteomes" id="UP000812966"/>
    </source>
</evidence>
<dbReference type="GO" id="GO:0006364">
    <property type="term" value="P:rRNA processing"/>
    <property type="evidence" value="ECO:0007669"/>
    <property type="project" value="UniProtKB-KW"/>
</dbReference>
<feature type="domain" description="S1 motif" evidence="6">
    <location>
        <begin position="993"/>
        <end position="1066"/>
    </location>
</feature>
<dbReference type="CDD" id="cd05708">
    <property type="entry name" value="S1_Rrp5_repeat_sc12"/>
    <property type="match status" value="1"/>
</dbReference>